<evidence type="ECO:0000256" key="5">
    <source>
        <dbReference type="ARBA" id="ARBA00018684"/>
    </source>
</evidence>
<dbReference type="Pfam" id="PF05347">
    <property type="entry name" value="Complex1_LYR"/>
    <property type="match status" value="1"/>
</dbReference>
<evidence type="ECO:0000313" key="19">
    <source>
        <dbReference type="Proteomes" id="UP000320762"/>
    </source>
</evidence>
<evidence type="ECO:0000256" key="2">
    <source>
        <dbReference type="ARBA" id="ARBA00004443"/>
    </source>
</evidence>
<dbReference type="AlphaFoldDB" id="A0A550CT13"/>
<feature type="domain" description="Complex 1 LYR protein" evidence="17">
    <location>
        <begin position="15"/>
        <end position="70"/>
    </location>
</feature>
<dbReference type="InterPro" id="IPR045292">
    <property type="entry name" value="Complex1_LYR_NDUFB9_LYRM3"/>
</dbReference>
<evidence type="ECO:0000256" key="8">
    <source>
        <dbReference type="ARBA" id="ARBA00022660"/>
    </source>
</evidence>
<dbReference type="OrthoDB" id="13598at2759"/>
<keyword evidence="8" id="KW-0679">Respiratory chain</keyword>
<evidence type="ECO:0000256" key="12">
    <source>
        <dbReference type="ARBA" id="ARBA00023128"/>
    </source>
</evidence>
<feature type="compositionally biased region" description="Basic and acidic residues" evidence="16">
    <location>
        <begin position="101"/>
        <end position="110"/>
    </location>
</feature>
<keyword evidence="19" id="KW-1185">Reference proteome</keyword>
<keyword evidence="13" id="KW-0472">Membrane</keyword>
<evidence type="ECO:0000256" key="4">
    <source>
        <dbReference type="ARBA" id="ARBA00011790"/>
    </source>
</evidence>
<evidence type="ECO:0000256" key="3">
    <source>
        <dbReference type="ARBA" id="ARBA00009508"/>
    </source>
</evidence>
<keyword evidence="10" id="KW-0249">Electron transport</keyword>
<comment type="similarity">
    <text evidence="3">Belongs to the complex I LYR family.</text>
</comment>
<proteinExistence type="inferred from homology"/>
<evidence type="ECO:0000256" key="13">
    <source>
        <dbReference type="ARBA" id="ARBA00023136"/>
    </source>
</evidence>
<name>A0A550CT13_9AGAR</name>
<protein>
    <recommendedName>
        <fullName evidence="5">NADH dehydrogenase [ubiquinone] 1 beta subcomplex subunit 9</fullName>
    </recommendedName>
    <alternativeName>
        <fullName evidence="14">Complex I-B22</fullName>
    </alternativeName>
    <alternativeName>
        <fullName evidence="15">NADH-ubiquinone oxidoreductase B22 subunit</fullName>
    </alternativeName>
</protein>
<dbReference type="Proteomes" id="UP000320762">
    <property type="component" value="Unassembled WGS sequence"/>
</dbReference>
<comment type="subunit">
    <text evidence="4">Mammalian complex I is composed of 45 different subunits.</text>
</comment>
<keyword evidence="9" id="KW-0999">Mitochondrion inner membrane</keyword>
<evidence type="ECO:0000256" key="1">
    <source>
        <dbReference type="ARBA" id="ARBA00002920"/>
    </source>
</evidence>
<evidence type="ECO:0000256" key="9">
    <source>
        <dbReference type="ARBA" id="ARBA00022792"/>
    </source>
</evidence>
<dbReference type="GO" id="GO:0006120">
    <property type="term" value="P:mitochondrial electron transport, NADH to ubiquinone"/>
    <property type="evidence" value="ECO:0007669"/>
    <property type="project" value="InterPro"/>
</dbReference>
<organism evidence="18 19">
    <name type="scientific">Schizophyllum amplum</name>
    <dbReference type="NCBI Taxonomy" id="97359"/>
    <lineage>
        <taxon>Eukaryota</taxon>
        <taxon>Fungi</taxon>
        <taxon>Dikarya</taxon>
        <taxon>Basidiomycota</taxon>
        <taxon>Agaricomycotina</taxon>
        <taxon>Agaricomycetes</taxon>
        <taxon>Agaricomycetidae</taxon>
        <taxon>Agaricales</taxon>
        <taxon>Schizophyllaceae</taxon>
        <taxon>Schizophyllum</taxon>
    </lineage>
</organism>
<keyword evidence="12" id="KW-0496">Mitochondrion</keyword>
<accession>A0A550CT13</accession>
<keyword evidence="6" id="KW-0813">Transport</keyword>
<dbReference type="STRING" id="97359.A0A550CT13"/>
<evidence type="ECO:0000256" key="6">
    <source>
        <dbReference type="ARBA" id="ARBA00022448"/>
    </source>
</evidence>
<comment type="caution">
    <text evidence="18">The sequence shown here is derived from an EMBL/GenBank/DDBJ whole genome shotgun (WGS) entry which is preliminary data.</text>
</comment>
<dbReference type="InterPro" id="IPR033034">
    <property type="entry name" value="NDUFB9"/>
</dbReference>
<evidence type="ECO:0000256" key="10">
    <source>
        <dbReference type="ARBA" id="ARBA00022982"/>
    </source>
</evidence>
<evidence type="ECO:0000256" key="16">
    <source>
        <dbReference type="SAM" id="MobiDB-lite"/>
    </source>
</evidence>
<dbReference type="CDD" id="cd20263">
    <property type="entry name" value="Complex1_LYR_NDUFB9_LYRM3"/>
    <property type="match status" value="1"/>
</dbReference>
<keyword evidence="11" id="KW-0007">Acetylation</keyword>
<evidence type="ECO:0000256" key="15">
    <source>
        <dbReference type="ARBA" id="ARBA00032528"/>
    </source>
</evidence>
<evidence type="ECO:0000256" key="11">
    <source>
        <dbReference type="ARBA" id="ARBA00022990"/>
    </source>
</evidence>
<evidence type="ECO:0000256" key="7">
    <source>
        <dbReference type="ARBA" id="ARBA00022553"/>
    </source>
</evidence>
<keyword evidence="7" id="KW-0597">Phosphoprotein</keyword>
<comment type="function">
    <text evidence="1">Accessory subunit of the mitochondrial membrane respiratory chain NADH dehydrogenase (Complex I), that is believed to be not involved in catalysis. Complex I functions in the transfer of electrons from NADH to the respiratory chain. The immediate electron acceptor for the enzyme is believed to be ubiquinone.</text>
</comment>
<reference evidence="18 19" key="1">
    <citation type="journal article" date="2019" name="New Phytol.">
        <title>Comparative genomics reveals unique wood-decay strategies and fruiting body development in the Schizophyllaceae.</title>
        <authorList>
            <person name="Almasi E."/>
            <person name="Sahu N."/>
            <person name="Krizsan K."/>
            <person name="Balint B."/>
            <person name="Kovacs G.M."/>
            <person name="Kiss B."/>
            <person name="Cseklye J."/>
            <person name="Drula E."/>
            <person name="Henrissat B."/>
            <person name="Nagy I."/>
            <person name="Chovatia M."/>
            <person name="Adam C."/>
            <person name="LaButti K."/>
            <person name="Lipzen A."/>
            <person name="Riley R."/>
            <person name="Grigoriev I.V."/>
            <person name="Nagy L.G."/>
        </authorList>
    </citation>
    <scope>NUCLEOTIDE SEQUENCE [LARGE SCALE GENOMIC DNA]</scope>
    <source>
        <strain evidence="18 19">NL-1724</strain>
    </source>
</reference>
<sequence>MSAPTAFSSAHRFYVKSLYKRMLKDSLDWTIGRDRWRMKAMQIRAEFEANRHVTEPRTLSALLASAEARLAAGQHPDPVIPPKSPGGTQWERNMPPPHTKPPYDHEKDLH</sequence>
<feature type="region of interest" description="Disordered" evidence="16">
    <location>
        <begin position="70"/>
        <end position="110"/>
    </location>
</feature>
<evidence type="ECO:0000259" key="17">
    <source>
        <dbReference type="Pfam" id="PF05347"/>
    </source>
</evidence>
<dbReference type="PANTHER" id="PTHR12868">
    <property type="entry name" value="NADH-UBIQUINONE OXIDOREDUCTASE B22 SUBUNIT"/>
    <property type="match status" value="1"/>
</dbReference>
<dbReference type="EMBL" id="VDMD01000002">
    <property type="protein sequence ID" value="TRM67927.1"/>
    <property type="molecule type" value="Genomic_DNA"/>
</dbReference>
<dbReference type="InterPro" id="IPR008011">
    <property type="entry name" value="Complex1_LYR_dom"/>
</dbReference>
<comment type="subcellular location">
    <subcellularLocation>
        <location evidence="2">Mitochondrion inner membrane</location>
        <topology evidence="2">Peripheral membrane protein</topology>
        <orientation evidence="2">Matrix side</orientation>
    </subcellularLocation>
</comment>
<dbReference type="GO" id="GO:0005743">
    <property type="term" value="C:mitochondrial inner membrane"/>
    <property type="evidence" value="ECO:0007669"/>
    <property type="project" value="UniProtKB-SubCell"/>
</dbReference>
<evidence type="ECO:0000256" key="14">
    <source>
        <dbReference type="ARBA" id="ARBA00030192"/>
    </source>
</evidence>
<dbReference type="PANTHER" id="PTHR12868:SF0">
    <property type="entry name" value="NADH DEHYDROGENASE [UBIQUINONE] 1 BETA SUBCOMPLEX SUBUNIT 9"/>
    <property type="match status" value="1"/>
</dbReference>
<gene>
    <name evidence="18" type="ORF">BD626DRAFT_480214</name>
</gene>
<evidence type="ECO:0000313" key="18">
    <source>
        <dbReference type="EMBL" id="TRM67927.1"/>
    </source>
</evidence>